<evidence type="ECO:0000313" key="2">
    <source>
        <dbReference type="Proteomes" id="UP000001064"/>
    </source>
</evidence>
<dbReference type="EMBL" id="GL871514">
    <property type="protein sequence ID" value="EGC28941.1"/>
    <property type="molecule type" value="Genomic_DNA"/>
</dbReference>
<name>F1A4D9_DICPU</name>
<dbReference type="KEGG" id="dpp:DICPUDRAFT_159544"/>
<evidence type="ECO:0000313" key="1">
    <source>
        <dbReference type="EMBL" id="EGC28941.1"/>
    </source>
</evidence>
<dbReference type="InParanoid" id="F1A4D9"/>
<keyword evidence="2" id="KW-1185">Reference proteome</keyword>
<gene>
    <name evidence="1" type="ORF">DICPUDRAFT_159544</name>
</gene>
<dbReference type="AlphaFoldDB" id="F1A4D9"/>
<accession>F1A4D9</accession>
<dbReference type="Proteomes" id="UP000001064">
    <property type="component" value="Unassembled WGS sequence"/>
</dbReference>
<dbReference type="VEuPathDB" id="AmoebaDB:DICPUDRAFT_159544"/>
<organism evidence="1 2">
    <name type="scientific">Dictyostelium purpureum</name>
    <name type="common">Slime mold</name>
    <dbReference type="NCBI Taxonomy" id="5786"/>
    <lineage>
        <taxon>Eukaryota</taxon>
        <taxon>Amoebozoa</taxon>
        <taxon>Evosea</taxon>
        <taxon>Eumycetozoa</taxon>
        <taxon>Dictyostelia</taxon>
        <taxon>Dictyosteliales</taxon>
        <taxon>Dictyosteliaceae</taxon>
        <taxon>Dictyostelium</taxon>
    </lineage>
</organism>
<proteinExistence type="predicted"/>
<sequence>MENKVRSSVNVVKPSYIVIEIDIPSEFFKVVPVGPSRSHTHHLHAIKQGPVGIKASLLRDNNSKKYKYLEDLITFKKRLQ</sequence>
<reference evidence="2" key="1">
    <citation type="journal article" date="2011" name="Genome Biol.">
        <title>Comparative genomics of the social amoebae Dictyostelium discoideum and Dictyostelium purpureum.</title>
        <authorList>
            <consortium name="US DOE Joint Genome Institute (JGI-PGF)"/>
            <person name="Sucgang R."/>
            <person name="Kuo A."/>
            <person name="Tian X."/>
            <person name="Salerno W."/>
            <person name="Parikh A."/>
            <person name="Feasley C.L."/>
            <person name="Dalin E."/>
            <person name="Tu H."/>
            <person name="Huang E."/>
            <person name="Barry K."/>
            <person name="Lindquist E."/>
            <person name="Shapiro H."/>
            <person name="Bruce D."/>
            <person name="Schmutz J."/>
            <person name="Salamov A."/>
            <person name="Fey P."/>
            <person name="Gaudet P."/>
            <person name="Anjard C."/>
            <person name="Babu M.M."/>
            <person name="Basu S."/>
            <person name="Bushmanova Y."/>
            <person name="van der Wel H."/>
            <person name="Katoh-Kurasawa M."/>
            <person name="Dinh C."/>
            <person name="Coutinho P.M."/>
            <person name="Saito T."/>
            <person name="Elias M."/>
            <person name="Schaap P."/>
            <person name="Kay R.R."/>
            <person name="Henrissat B."/>
            <person name="Eichinger L."/>
            <person name="Rivero F."/>
            <person name="Putnam N.H."/>
            <person name="West C.M."/>
            <person name="Loomis W.F."/>
            <person name="Chisholm R.L."/>
            <person name="Shaulsky G."/>
            <person name="Strassmann J.E."/>
            <person name="Queller D.C."/>
            <person name="Kuspa A."/>
            <person name="Grigoriev I.V."/>
        </authorList>
    </citation>
    <scope>NUCLEOTIDE SEQUENCE [LARGE SCALE GENOMIC DNA]</scope>
    <source>
        <strain evidence="2">QSDP1</strain>
    </source>
</reference>
<dbReference type="GeneID" id="10506914"/>
<dbReference type="RefSeq" id="XP_003294532.1">
    <property type="nucleotide sequence ID" value="XM_003294484.1"/>
</dbReference>
<protein>
    <submittedName>
        <fullName evidence="1">Uncharacterized protein</fullName>
    </submittedName>
</protein>